<evidence type="ECO:0000313" key="4">
    <source>
        <dbReference type="Proteomes" id="UP000562027"/>
    </source>
</evidence>
<feature type="transmembrane region" description="Helical" evidence="1">
    <location>
        <begin position="122"/>
        <end position="145"/>
    </location>
</feature>
<keyword evidence="4" id="KW-1185">Reference proteome</keyword>
<evidence type="ECO:0000259" key="2">
    <source>
        <dbReference type="Pfam" id="PF07331"/>
    </source>
</evidence>
<feature type="domain" description="DUF1468" evidence="2">
    <location>
        <begin position="10"/>
        <end position="146"/>
    </location>
</feature>
<evidence type="ECO:0000256" key="1">
    <source>
        <dbReference type="SAM" id="Phobius"/>
    </source>
</evidence>
<dbReference type="Pfam" id="PF07331">
    <property type="entry name" value="TctB"/>
    <property type="match status" value="1"/>
</dbReference>
<keyword evidence="1" id="KW-0812">Transmembrane</keyword>
<dbReference type="AlphaFoldDB" id="A0A840LCQ8"/>
<feature type="transmembrane region" description="Helical" evidence="1">
    <location>
        <begin position="12"/>
        <end position="31"/>
    </location>
</feature>
<feature type="transmembrane region" description="Helical" evidence="1">
    <location>
        <begin position="99"/>
        <end position="115"/>
    </location>
</feature>
<accession>A0A840LCQ8</accession>
<proteinExistence type="predicted"/>
<keyword evidence="1" id="KW-1133">Transmembrane helix</keyword>
<protein>
    <submittedName>
        <fullName evidence="3">Drug/metabolite transporter (DMT)-like permease</fullName>
    </submittedName>
</protein>
<feature type="transmembrane region" description="Helical" evidence="1">
    <location>
        <begin position="75"/>
        <end position="93"/>
    </location>
</feature>
<dbReference type="EMBL" id="JACHLP010000009">
    <property type="protein sequence ID" value="MBB4845511.1"/>
    <property type="molecule type" value="Genomic_DNA"/>
</dbReference>
<organism evidence="3 4">
    <name type="scientific">Roseateles oligotrophus</name>
    <dbReference type="NCBI Taxonomy" id="1769250"/>
    <lineage>
        <taxon>Bacteria</taxon>
        <taxon>Pseudomonadati</taxon>
        <taxon>Pseudomonadota</taxon>
        <taxon>Betaproteobacteria</taxon>
        <taxon>Burkholderiales</taxon>
        <taxon>Sphaerotilaceae</taxon>
        <taxon>Roseateles</taxon>
    </lineage>
</organism>
<feature type="transmembrane region" description="Helical" evidence="1">
    <location>
        <begin position="43"/>
        <end position="63"/>
    </location>
</feature>
<dbReference type="InterPro" id="IPR009936">
    <property type="entry name" value="DUF1468"/>
</dbReference>
<comment type="caution">
    <text evidence="3">The sequence shown here is derived from an EMBL/GenBank/DDBJ whole genome shotgun (WGS) entry which is preliminary data.</text>
</comment>
<dbReference type="Proteomes" id="UP000562027">
    <property type="component" value="Unassembled WGS sequence"/>
</dbReference>
<keyword evidence="1" id="KW-0472">Membrane</keyword>
<sequence length="154" mass="16582">MKIKSQRDFWSGLMFVIVGVVFALGSTNYSFGSSAQPGPAYFPFWLGVLLAVLGGMVLFKALSIESEGGDPIGKIAWKPLLILVGAIVFFGLALPRLGLLLTLPVLVTLSALAGQEFRWKDALLNSVVLTAGSWLIFVWGLKLVIPVWPVMFGG</sequence>
<gene>
    <name evidence="3" type="ORF">HNP55_004061</name>
</gene>
<name>A0A840LCQ8_9BURK</name>
<dbReference type="RefSeq" id="WP_184303563.1">
    <property type="nucleotide sequence ID" value="NZ_JACHLP010000009.1"/>
</dbReference>
<reference evidence="3 4" key="1">
    <citation type="submission" date="2020-08" db="EMBL/GenBank/DDBJ databases">
        <title>Functional genomics of gut bacteria from endangered species of beetles.</title>
        <authorList>
            <person name="Carlos-Shanley C."/>
        </authorList>
    </citation>
    <scope>NUCLEOTIDE SEQUENCE [LARGE SCALE GENOMIC DNA]</scope>
    <source>
        <strain evidence="3 4">S00239</strain>
    </source>
</reference>
<evidence type="ECO:0000313" key="3">
    <source>
        <dbReference type="EMBL" id="MBB4845511.1"/>
    </source>
</evidence>